<dbReference type="AlphaFoldDB" id="A0A4R5DZ65"/>
<name>A0A4R5DZ65_9BACT</name>
<evidence type="ECO:0000313" key="3">
    <source>
        <dbReference type="EMBL" id="TDE17461.1"/>
    </source>
</evidence>
<sequence>MEKTLQARTNLSAYNNSWYKPGSRGKQLLWYISSRLFINTYLPFPMFVKRSVLKAFGAQLGVNVVIKPKVNIKYPWYLKIGDNTWIGEKVWIDNLTLVTLRTNVCLSQGCFLLTGNHNYTKSTFDLTVKEIVIEDGAWIGAQATVCPGVTVGSHAVLTVNSVATGNLEPYAIYQGNPAKFVKIRNLNQ</sequence>
<dbReference type="CDD" id="cd05825">
    <property type="entry name" value="LbH_wcaF_like"/>
    <property type="match status" value="1"/>
</dbReference>
<dbReference type="GO" id="GO:0005829">
    <property type="term" value="C:cytosol"/>
    <property type="evidence" value="ECO:0007669"/>
    <property type="project" value="TreeGrafter"/>
</dbReference>
<proteinExistence type="inferred from homology"/>
<gene>
    <name evidence="3" type="primary">wcaF</name>
    <name evidence="3" type="ORF">E0F88_06115</name>
</gene>
<keyword evidence="4" id="KW-1185">Reference proteome</keyword>
<dbReference type="GO" id="GO:0008374">
    <property type="term" value="F:O-acyltransferase activity"/>
    <property type="evidence" value="ECO:0007669"/>
    <property type="project" value="TreeGrafter"/>
</dbReference>
<comment type="caution">
    <text evidence="3">The sequence shown here is derived from an EMBL/GenBank/DDBJ whole genome shotgun (WGS) entry which is preliminary data.</text>
</comment>
<dbReference type="SUPFAM" id="SSF51161">
    <property type="entry name" value="Trimeric LpxA-like enzymes"/>
    <property type="match status" value="1"/>
</dbReference>
<evidence type="ECO:0000256" key="1">
    <source>
        <dbReference type="ARBA" id="ARBA00007274"/>
    </source>
</evidence>
<dbReference type="Gene3D" id="2.160.10.10">
    <property type="entry name" value="Hexapeptide repeat proteins"/>
    <property type="match status" value="1"/>
</dbReference>
<dbReference type="PANTHER" id="PTHR23416">
    <property type="entry name" value="SIALIC ACID SYNTHASE-RELATED"/>
    <property type="match status" value="1"/>
</dbReference>
<keyword evidence="2 3" id="KW-0808">Transferase</keyword>
<dbReference type="Pfam" id="PF14602">
    <property type="entry name" value="Hexapep_2"/>
    <property type="match status" value="1"/>
</dbReference>
<dbReference type="Proteomes" id="UP000294850">
    <property type="component" value="Unassembled WGS sequence"/>
</dbReference>
<accession>A0A4R5DZ65</accession>
<dbReference type="InterPro" id="IPR001451">
    <property type="entry name" value="Hexapep"/>
</dbReference>
<dbReference type="RefSeq" id="WP_131957327.1">
    <property type="nucleotide sequence ID" value="NZ_SMFL01000002.1"/>
</dbReference>
<protein>
    <submittedName>
        <fullName evidence="3">Colanic acid biosynthesis acetyltransferase WcaF</fullName>
    </submittedName>
</protein>
<reference evidence="3 4" key="1">
    <citation type="submission" date="2019-03" db="EMBL/GenBank/DDBJ databases">
        <title>Dyadobacter AR-3-6 sp. nov., isolated from arctic soil.</title>
        <authorList>
            <person name="Chaudhary D.K."/>
        </authorList>
    </citation>
    <scope>NUCLEOTIDE SEQUENCE [LARGE SCALE GENOMIC DNA]</scope>
    <source>
        <strain evidence="3 4">AR-3-6</strain>
    </source>
</reference>
<dbReference type="InterPro" id="IPR011004">
    <property type="entry name" value="Trimer_LpxA-like_sf"/>
</dbReference>
<evidence type="ECO:0000313" key="4">
    <source>
        <dbReference type="Proteomes" id="UP000294850"/>
    </source>
</evidence>
<dbReference type="PANTHER" id="PTHR23416:SF23">
    <property type="entry name" value="ACETYLTRANSFERASE C18B11.09C-RELATED"/>
    <property type="match status" value="1"/>
</dbReference>
<organism evidence="3 4">
    <name type="scientific">Dyadobacter psychrotolerans</name>
    <dbReference type="NCBI Taxonomy" id="2541721"/>
    <lineage>
        <taxon>Bacteria</taxon>
        <taxon>Pseudomonadati</taxon>
        <taxon>Bacteroidota</taxon>
        <taxon>Cytophagia</taxon>
        <taxon>Cytophagales</taxon>
        <taxon>Spirosomataceae</taxon>
        <taxon>Dyadobacter</taxon>
    </lineage>
</organism>
<dbReference type="InterPro" id="IPR051159">
    <property type="entry name" value="Hexapeptide_acetyltransf"/>
</dbReference>
<evidence type="ECO:0000256" key="2">
    <source>
        <dbReference type="ARBA" id="ARBA00022679"/>
    </source>
</evidence>
<dbReference type="NCBIfam" id="NF007797">
    <property type="entry name" value="PRK10502.1"/>
    <property type="match status" value="1"/>
</dbReference>
<dbReference type="EMBL" id="SMFL01000002">
    <property type="protein sequence ID" value="TDE17461.1"/>
    <property type="molecule type" value="Genomic_DNA"/>
</dbReference>
<comment type="similarity">
    <text evidence="1">Belongs to the transferase hexapeptide repeat family.</text>
</comment>
<dbReference type="OrthoDB" id="9814490at2"/>